<dbReference type="GO" id="GO:1902201">
    <property type="term" value="P:negative regulation of bacterial-type flagellum-dependent cell motility"/>
    <property type="evidence" value="ECO:0007669"/>
    <property type="project" value="TreeGrafter"/>
</dbReference>
<dbReference type="SMART" id="SM00267">
    <property type="entry name" value="GGDEF"/>
    <property type="match status" value="1"/>
</dbReference>
<dbReference type="InterPro" id="IPR013702">
    <property type="entry name" value="FIST_domain_N"/>
</dbReference>
<keyword evidence="3" id="KW-1185">Reference proteome</keyword>
<dbReference type="PANTHER" id="PTHR45138:SF9">
    <property type="entry name" value="DIGUANYLATE CYCLASE DGCM-RELATED"/>
    <property type="match status" value="1"/>
</dbReference>
<dbReference type="Pfam" id="PF00990">
    <property type="entry name" value="GGDEF"/>
    <property type="match status" value="1"/>
</dbReference>
<dbReference type="InterPro" id="IPR029787">
    <property type="entry name" value="Nucleotide_cyclase"/>
</dbReference>
<reference evidence="2 3" key="1">
    <citation type="submission" date="2015-07" db="EMBL/GenBank/DDBJ databases">
        <title>Genome sequence of Leptolinea tardivitalis DSM 16556.</title>
        <authorList>
            <person name="Hemp J."/>
            <person name="Ward L.M."/>
            <person name="Pace L.A."/>
            <person name="Fischer W.W."/>
        </authorList>
    </citation>
    <scope>NUCLEOTIDE SEQUENCE [LARGE SCALE GENOMIC DNA]</scope>
    <source>
        <strain evidence="2 3">YMTK-2</strain>
    </source>
</reference>
<dbReference type="InterPro" id="IPR019494">
    <property type="entry name" value="FIST_C"/>
</dbReference>
<dbReference type="SMART" id="SM01204">
    <property type="entry name" value="FIST_C"/>
    <property type="match status" value="1"/>
</dbReference>
<dbReference type="AlphaFoldDB" id="A0A0P6XEP2"/>
<dbReference type="InterPro" id="IPR000160">
    <property type="entry name" value="GGDEF_dom"/>
</dbReference>
<dbReference type="PANTHER" id="PTHR45138">
    <property type="entry name" value="REGULATORY COMPONENTS OF SENSORY TRANSDUCTION SYSTEM"/>
    <property type="match status" value="1"/>
</dbReference>
<accession>A0A0P6XEP2</accession>
<dbReference type="RefSeq" id="WP_062421709.1">
    <property type="nucleotide sequence ID" value="NZ_BBYA01000009.1"/>
</dbReference>
<sequence>MKHFSFTVNDSTAIAGMLASPDLASEAQHSSAILVQIYSALNQKDWYRELQEKISCRFPSAVIVGASTFGEIINGHTITGQTIVGFTFFQSSHIQSVHLDCDSGKEEDAGRQLRSTIDALNLPISGILLLTTPLLIDVASLMQGFQSQKSDFPVFGGGAGDYAEMSRSLVFDGNACFDSGVVAVVFSGSDLHIKTSTYLGWRMIGKEMTITDTDGLLVKSVDGKPAFDIYAHYLGVLNDEKFFLNALAFPFMFNRKNVVMARVPFGARKDGTIKFVADIKKGETFRMGYGNPEMIIRDAAEIKKDLASFDPDVLFLFSCCCRRFLMQNDVEKETSPFESIAPTFGFYTYGELHGTGENVKVLNSTLVAVGFREGPPENTFRLGMEEDQNDLSINHPQNTTLRLVHFLGAVTDELEQANEELQLLSCTDSLTQINNRGSLDISINKELARAARYSSMFSVILFDIDLFKHINDTFGHNAGDTMLQQIAETVRKTVRESDFVGRWGGDEFLIILPQTDLTRATQVAEKIREKISALDIPEIGHISCSFGVTSCCESDSEKSIIERADQALYDAKSAGRNQVRAR</sequence>
<dbReference type="SMART" id="SM00897">
    <property type="entry name" value="FIST"/>
    <property type="match status" value="1"/>
</dbReference>
<dbReference type="Pfam" id="PF10442">
    <property type="entry name" value="FIST_C"/>
    <property type="match status" value="1"/>
</dbReference>
<comment type="caution">
    <text evidence="2">The sequence shown here is derived from an EMBL/GenBank/DDBJ whole genome shotgun (WGS) entry which is preliminary data.</text>
</comment>
<evidence type="ECO:0000313" key="2">
    <source>
        <dbReference type="EMBL" id="KPL73299.1"/>
    </source>
</evidence>
<evidence type="ECO:0000313" key="3">
    <source>
        <dbReference type="Proteomes" id="UP000050430"/>
    </source>
</evidence>
<dbReference type="Pfam" id="PF08495">
    <property type="entry name" value="FIST"/>
    <property type="match status" value="1"/>
</dbReference>
<evidence type="ECO:0000259" key="1">
    <source>
        <dbReference type="PROSITE" id="PS50887"/>
    </source>
</evidence>
<dbReference type="InterPro" id="IPR050469">
    <property type="entry name" value="Diguanylate_Cyclase"/>
</dbReference>
<protein>
    <recommendedName>
        <fullName evidence="1">GGDEF domain-containing protein</fullName>
    </recommendedName>
</protein>
<name>A0A0P6XEP2_9CHLR</name>
<proteinExistence type="predicted"/>
<dbReference type="InterPro" id="IPR043128">
    <property type="entry name" value="Rev_trsase/Diguanyl_cyclase"/>
</dbReference>
<gene>
    <name evidence="2" type="ORF">ADM99_03515</name>
</gene>
<dbReference type="PATRIC" id="fig|229920.5.peg.2335"/>
<dbReference type="SUPFAM" id="SSF55073">
    <property type="entry name" value="Nucleotide cyclase"/>
    <property type="match status" value="1"/>
</dbReference>
<dbReference type="GO" id="GO:0052621">
    <property type="term" value="F:diguanylate cyclase activity"/>
    <property type="evidence" value="ECO:0007669"/>
    <property type="project" value="TreeGrafter"/>
</dbReference>
<dbReference type="NCBIfam" id="TIGR00254">
    <property type="entry name" value="GGDEF"/>
    <property type="match status" value="1"/>
</dbReference>
<dbReference type="EMBL" id="LGCK01000006">
    <property type="protein sequence ID" value="KPL73299.1"/>
    <property type="molecule type" value="Genomic_DNA"/>
</dbReference>
<dbReference type="GO" id="GO:0043709">
    <property type="term" value="P:cell adhesion involved in single-species biofilm formation"/>
    <property type="evidence" value="ECO:0007669"/>
    <property type="project" value="TreeGrafter"/>
</dbReference>
<dbReference type="STRING" id="229920.ADM99_03515"/>
<organism evidence="2 3">
    <name type="scientific">Leptolinea tardivitalis</name>
    <dbReference type="NCBI Taxonomy" id="229920"/>
    <lineage>
        <taxon>Bacteria</taxon>
        <taxon>Bacillati</taxon>
        <taxon>Chloroflexota</taxon>
        <taxon>Anaerolineae</taxon>
        <taxon>Anaerolineales</taxon>
        <taxon>Anaerolineaceae</taxon>
        <taxon>Leptolinea</taxon>
    </lineage>
</organism>
<dbReference type="OrthoDB" id="134470at2"/>
<dbReference type="GO" id="GO:0005886">
    <property type="term" value="C:plasma membrane"/>
    <property type="evidence" value="ECO:0007669"/>
    <property type="project" value="TreeGrafter"/>
</dbReference>
<dbReference type="Proteomes" id="UP000050430">
    <property type="component" value="Unassembled WGS sequence"/>
</dbReference>
<feature type="domain" description="GGDEF" evidence="1">
    <location>
        <begin position="455"/>
        <end position="582"/>
    </location>
</feature>
<dbReference type="PROSITE" id="PS50887">
    <property type="entry name" value="GGDEF"/>
    <property type="match status" value="1"/>
</dbReference>
<dbReference type="Gene3D" id="3.30.70.270">
    <property type="match status" value="1"/>
</dbReference>
<dbReference type="FunFam" id="3.30.70.270:FF:000001">
    <property type="entry name" value="Diguanylate cyclase domain protein"/>
    <property type="match status" value="1"/>
</dbReference>
<dbReference type="CDD" id="cd01949">
    <property type="entry name" value="GGDEF"/>
    <property type="match status" value="1"/>
</dbReference>